<evidence type="ECO:0000256" key="1">
    <source>
        <dbReference type="SAM" id="Phobius"/>
    </source>
</evidence>
<keyword evidence="3" id="KW-1185">Reference proteome</keyword>
<keyword evidence="1" id="KW-0472">Membrane</keyword>
<evidence type="ECO:0000313" key="2">
    <source>
        <dbReference type="EMBL" id="QWV98299.1"/>
    </source>
</evidence>
<proteinExistence type="predicted"/>
<feature type="transmembrane region" description="Helical" evidence="1">
    <location>
        <begin position="114"/>
        <end position="139"/>
    </location>
</feature>
<organism evidence="2 3">
    <name type="scientific">Geomonas diazotrophica</name>
    <dbReference type="NCBI Taxonomy" id="2843197"/>
    <lineage>
        <taxon>Bacteria</taxon>
        <taxon>Pseudomonadati</taxon>
        <taxon>Thermodesulfobacteriota</taxon>
        <taxon>Desulfuromonadia</taxon>
        <taxon>Geobacterales</taxon>
        <taxon>Geobacteraceae</taxon>
        <taxon>Geomonas</taxon>
    </lineage>
</organism>
<sequence length="188" mass="21245">MLTALSLWIGLFVVAVVLACVRCLLHNSFSLTYGIAISKKELNNVNGFTIPPVYILEAIFDQDIATWKPSLIFKQVNANEILMKEKDEFTLGYHVKLGGPVYGKVKYDPYHLTLSLTCYCSLTFIGILLVVFFGLLPWYYRADPSIDIANLRLLVLVFCSPALLLGAYQVRTYDKVFLYLSSNRATRT</sequence>
<accession>A0ABX8JIT0</accession>
<evidence type="ECO:0000313" key="3">
    <source>
        <dbReference type="Proteomes" id="UP000683493"/>
    </source>
</evidence>
<feature type="transmembrane region" description="Helical" evidence="1">
    <location>
        <begin position="151"/>
        <end position="170"/>
    </location>
</feature>
<protein>
    <submittedName>
        <fullName evidence="2">Uncharacterized protein</fullName>
    </submittedName>
</protein>
<dbReference type="Proteomes" id="UP000683493">
    <property type="component" value="Chromosome"/>
</dbReference>
<gene>
    <name evidence="2" type="ORF">KP005_03150</name>
</gene>
<name>A0ABX8JIT0_9BACT</name>
<dbReference type="EMBL" id="CP076724">
    <property type="protein sequence ID" value="QWV98299.1"/>
    <property type="molecule type" value="Genomic_DNA"/>
</dbReference>
<keyword evidence="1" id="KW-0812">Transmembrane</keyword>
<reference evidence="2 3" key="1">
    <citation type="submission" date="2021-06" db="EMBL/GenBank/DDBJ databases">
        <title>Gemonas diversity in paddy soil.</title>
        <authorList>
            <person name="Liu G."/>
        </authorList>
    </citation>
    <scope>NUCLEOTIDE SEQUENCE [LARGE SCALE GENOMIC DNA]</scope>
    <source>
        <strain evidence="2 3">RG29</strain>
    </source>
</reference>
<keyword evidence="1" id="KW-1133">Transmembrane helix</keyword>